<dbReference type="GO" id="GO:0018169">
    <property type="term" value="F:ribosomal S6-glutamic acid ligase activity"/>
    <property type="evidence" value="ECO:0007669"/>
    <property type="project" value="TreeGrafter"/>
</dbReference>
<dbReference type="AlphaFoldDB" id="A0A1I0ZSN5"/>
<dbReference type="InterPro" id="IPR001792">
    <property type="entry name" value="Acylphosphatase-like_dom"/>
</dbReference>
<name>A0A1I0ZSN5_9BACI</name>
<dbReference type="PROSITE" id="PS50975">
    <property type="entry name" value="ATP_GRASP"/>
    <property type="match status" value="1"/>
</dbReference>
<dbReference type="GO" id="GO:0005737">
    <property type="term" value="C:cytoplasm"/>
    <property type="evidence" value="ECO:0007669"/>
    <property type="project" value="TreeGrafter"/>
</dbReference>
<proteinExistence type="inferred from homology"/>
<feature type="domain" description="Acylphosphatase-like" evidence="8">
    <location>
        <begin position="386"/>
        <end position="473"/>
    </location>
</feature>
<dbReference type="Pfam" id="PF00708">
    <property type="entry name" value="Acylphosphatase"/>
    <property type="match status" value="1"/>
</dbReference>
<dbReference type="PANTHER" id="PTHR21621">
    <property type="entry name" value="RIBOSOMAL PROTEIN S6 MODIFICATION PROTEIN"/>
    <property type="match status" value="1"/>
</dbReference>
<keyword evidence="6" id="KW-0175">Coiled coil</keyword>
<sequence length="572" mass="65296">MNKHKLNWLPHLEGAIPSTAYGNKLSMYLIALEAWRRGVTVNFFSIDNPENQNLIRYSLEYNGREYKFESSRGEKLSEEAYKSCENKDVTKKLMSKSGVTVPKGKRFKENISNGEIVNYTKTLGFPVVLKPTDANAGKGVFSNIQSEHDLKESLLYLRDKLGYKDIIVEKYVKGIEYRFLLVQGEVIGAVNRVPANIVGNGKNTIEELISLKNKGKKDNPNLSRKVIKIDREVLNSIDRLGYELDSVPGEGEQIFLRSKSNVSAGGDPIDVTDELSKELIVTASTAANSIRGLDICGLDMIVDEQKSTGTVIEINTKPMLGLHIFPVKGQARDVVKPIIDYYFPETMNAKQTDLYFDLDNIIAPLNNLSTKEVKVLPPPSLEKLHAKSYIVTGNIAGTGYFAWIRKQARKLNLNGFIKKFEHKKVIVVVAGTDKEKLEEFKSLCYQGSEEADVKNIVENEWNKPVKIGFEIQNETKKELRKKISYHRKENSRLKKETKIFKEKTVELQQDNDRKKEKLNKLMKENSNLENEKNIALKEVQYYKKKYDMIKNSRSWRYTRLARKVVAIIKKGR</sequence>
<dbReference type="InterPro" id="IPR004218">
    <property type="entry name" value="GSHS_ATP-bd"/>
</dbReference>
<dbReference type="PROSITE" id="PS51160">
    <property type="entry name" value="ACYLPHOSPHATASE_3"/>
    <property type="match status" value="1"/>
</dbReference>
<feature type="domain" description="ATP-grasp" evidence="7">
    <location>
        <begin position="91"/>
        <end position="343"/>
    </location>
</feature>
<evidence type="ECO:0000259" key="8">
    <source>
        <dbReference type="PROSITE" id="PS51160"/>
    </source>
</evidence>
<evidence type="ECO:0000259" key="7">
    <source>
        <dbReference type="PROSITE" id="PS50975"/>
    </source>
</evidence>
<keyword evidence="3" id="KW-0547">Nucleotide-binding</keyword>
<dbReference type="InterPro" id="IPR036046">
    <property type="entry name" value="Acylphosphatase-like_dom_sf"/>
</dbReference>
<gene>
    <name evidence="9" type="ORF">SAMN04488072_112112</name>
</gene>
<dbReference type="Gene3D" id="3.30.70.100">
    <property type="match status" value="1"/>
</dbReference>
<dbReference type="SUPFAM" id="SSF56059">
    <property type="entry name" value="Glutathione synthetase ATP-binding domain-like"/>
    <property type="match status" value="1"/>
</dbReference>
<dbReference type="GO" id="GO:0046872">
    <property type="term" value="F:metal ion binding"/>
    <property type="evidence" value="ECO:0007669"/>
    <property type="project" value="InterPro"/>
</dbReference>
<dbReference type="InterPro" id="IPR011761">
    <property type="entry name" value="ATP-grasp"/>
</dbReference>
<dbReference type="SUPFAM" id="SSF54975">
    <property type="entry name" value="Acylphosphatase/BLUF domain-like"/>
    <property type="match status" value="1"/>
</dbReference>
<evidence type="ECO:0000256" key="5">
    <source>
        <dbReference type="RuleBase" id="RU004168"/>
    </source>
</evidence>
<dbReference type="RefSeq" id="WP_090239862.1">
    <property type="nucleotide sequence ID" value="NZ_FOJW01000012.1"/>
</dbReference>
<dbReference type="PANTHER" id="PTHR21621:SF0">
    <property type="entry name" value="BETA-CITRYLGLUTAMATE SYNTHASE B-RELATED"/>
    <property type="match status" value="1"/>
</dbReference>
<dbReference type="Gene3D" id="3.30.470.20">
    <property type="entry name" value="ATP-grasp fold, B domain"/>
    <property type="match status" value="2"/>
</dbReference>
<reference evidence="9 10" key="1">
    <citation type="submission" date="2016-10" db="EMBL/GenBank/DDBJ databases">
        <authorList>
            <person name="de Groot N.N."/>
        </authorList>
    </citation>
    <scope>NUCLEOTIDE SEQUENCE [LARGE SCALE GENOMIC DNA]</scope>
    <source>
        <strain evidence="9 10">CGMCC 1.3702</strain>
    </source>
</reference>
<comment type="similarity">
    <text evidence="5">Belongs to the acylphosphatase family.</text>
</comment>
<keyword evidence="9" id="KW-0436">Ligase</keyword>
<protein>
    <recommendedName>
        <fullName evidence="1">Acylphosphatase</fullName>
    </recommendedName>
    <alternativeName>
        <fullName evidence="2">Acylphosphate phosphohydrolase</fullName>
    </alternativeName>
</protein>
<dbReference type="Proteomes" id="UP000198642">
    <property type="component" value="Unassembled WGS sequence"/>
</dbReference>
<evidence type="ECO:0000313" key="10">
    <source>
        <dbReference type="Proteomes" id="UP000198642"/>
    </source>
</evidence>
<dbReference type="STRING" id="237679.SAMN04488072_112112"/>
<evidence type="ECO:0000313" key="9">
    <source>
        <dbReference type="EMBL" id="SFB27450.1"/>
    </source>
</evidence>
<feature type="coiled-coil region" evidence="6">
    <location>
        <begin position="476"/>
        <end position="545"/>
    </location>
</feature>
<dbReference type="Pfam" id="PF02955">
    <property type="entry name" value="GSH-S_ATP"/>
    <property type="match status" value="1"/>
</dbReference>
<organism evidence="9 10">
    <name type="scientific">Lentibacillus halodurans</name>
    <dbReference type="NCBI Taxonomy" id="237679"/>
    <lineage>
        <taxon>Bacteria</taxon>
        <taxon>Bacillati</taxon>
        <taxon>Bacillota</taxon>
        <taxon>Bacilli</taxon>
        <taxon>Bacillales</taxon>
        <taxon>Bacillaceae</taxon>
        <taxon>Lentibacillus</taxon>
    </lineage>
</organism>
<evidence type="ECO:0000256" key="2">
    <source>
        <dbReference type="ARBA" id="ARBA00032904"/>
    </source>
</evidence>
<dbReference type="GO" id="GO:0009432">
    <property type="term" value="P:SOS response"/>
    <property type="evidence" value="ECO:0007669"/>
    <property type="project" value="TreeGrafter"/>
</dbReference>
<evidence type="ECO:0000256" key="1">
    <source>
        <dbReference type="ARBA" id="ARBA00015991"/>
    </source>
</evidence>
<evidence type="ECO:0000256" key="3">
    <source>
        <dbReference type="PROSITE-ProRule" id="PRU00409"/>
    </source>
</evidence>
<dbReference type="EMBL" id="FOJW01000012">
    <property type="protein sequence ID" value="SFB27450.1"/>
    <property type="molecule type" value="Genomic_DNA"/>
</dbReference>
<keyword evidence="3" id="KW-0067">ATP-binding</keyword>
<dbReference type="OrthoDB" id="9803907at2"/>
<dbReference type="GO" id="GO:0005524">
    <property type="term" value="F:ATP binding"/>
    <property type="evidence" value="ECO:0007669"/>
    <property type="project" value="UniProtKB-UniRule"/>
</dbReference>
<dbReference type="GO" id="GO:0004363">
    <property type="term" value="F:glutathione synthase activity"/>
    <property type="evidence" value="ECO:0007669"/>
    <property type="project" value="InterPro"/>
</dbReference>
<accession>A0A1I0ZSN5</accession>
<comment type="caution">
    <text evidence="4">Lacks conserved residue(s) required for the propagation of feature annotation.</text>
</comment>
<keyword evidence="10" id="KW-1185">Reference proteome</keyword>
<evidence type="ECO:0000256" key="4">
    <source>
        <dbReference type="PROSITE-ProRule" id="PRU00520"/>
    </source>
</evidence>
<evidence type="ECO:0000256" key="6">
    <source>
        <dbReference type="SAM" id="Coils"/>
    </source>
</evidence>